<name>A0A1Y1JSS8_PLAGO</name>
<organism evidence="2 3">
    <name type="scientific">Plasmodium gonderi</name>
    <dbReference type="NCBI Taxonomy" id="77519"/>
    <lineage>
        <taxon>Eukaryota</taxon>
        <taxon>Sar</taxon>
        <taxon>Alveolata</taxon>
        <taxon>Apicomplexa</taxon>
        <taxon>Aconoidasida</taxon>
        <taxon>Haemosporida</taxon>
        <taxon>Plasmodiidae</taxon>
        <taxon>Plasmodium</taxon>
        <taxon>Plasmodium (Plasmodium)</taxon>
    </lineage>
</organism>
<dbReference type="GeneID" id="39745296"/>
<evidence type="ECO:0000313" key="3">
    <source>
        <dbReference type="Proteomes" id="UP000195521"/>
    </source>
</evidence>
<evidence type="ECO:0000256" key="1">
    <source>
        <dbReference type="SAM" id="Phobius"/>
    </source>
</evidence>
<dbReference type="AlphaFoldDB" id="A0A1Y1JSS8"/>
<feature type="transmembrane region" description="Helical" evidence="1">
    <location>
        <begin position="278"/>
        <end position="302"/>
    </location>
</feature>
<dbReference type="EMBL" id="BDQF01000352">
    <property type="protein sequence ID" value="GAW84488.1"/>
    <property type="molecule type" value="Genomic_DNA"/>
</dbReference>
<keyword evidence="3" id="KW-1185">Reference proteome</keyword>
<keyword evidence="1" id="KW-1133">Transmembrane helix</keyword>
<dbReference type="Proteomes" id="UP000195521">
    <property type="component" value="Unassembled WGS sequence"/>
</dbReference>
<reference evidence="3" key="1">
    <citation type="submission" date="2017-04" db="EMBL/GenBank/DDBJ databases">
        <title>Plasmodium gonderi genome.</title>
        <authorList>
            <person name="Arisue N."/>
            <person name="Honma H."/>
            <person name="Kawai S."/>
            <person name="Tougan T."/>
            <person name="Tanabe K."/>
            <person name="Horii T."/>
        </authorList>
    </citation>
    <scope>NUCLEOTIDE SEQUENCE [LARGE SCALE GENOMIC DNA]</scope>
    <source>
        <strain evidence="3">ATCC 30045</strain>
    </source>
</reference>
<protein>
    <submittedName>
        <fullName evidence="2">Variable surface protein</fullName>
    </submittedName>
</protein>
<keyword evidence="1" id="KW-0812">Transmembrane</keyword>
<evidence type="ECO:0000313" key="2">
    <source>
        <dbReference type="EMBL" id="GAW84488.1"/>
    </source>
</evidence>
<comment type="caution">
    <text evidence="2">The sequence shown here is derived from an EMBL/GenBank/DDBJ whole genome shotgun (WGS) entry which is preliminary data.</text>
</comment>
<dbReference type="RefSeq" id="XP_028547077.1">
    <property type="nucleotide sequence ID" value="XM_028691276.1"/>
</dbReference>
<gene>
    <name evidence="2" type="ORF">PGO_003240</name>
</gene>
<accession>A0A1Y1JSS8</accession>
<proteinExistence type="predicted"/>
<keyword evidence="1" id="KW-0472">Membrane</keyword>
<sequence>MSETISYENITFDKIFPQCRDDFNITISDSNNLKEMGSEPFNLCNSFIENNACNKEINYANLITICKGLVFYLYHIKNKNGSNDDYKKLACKYFNYKLQDMLKKYKCKYNDPAKGYIEMKQYRDNITTIENSFLDTCDNEVTCLEDSTFNIYMYFDQLYYALTLLERGNICSYYDQKFMEYEKKLREFVPEKNDIATLLNHLIRRYNRSILENNLCVNKISLTEISVTQTPVPEKPLSEEPRSKETLPAISPIKNENNDNIVIETIQIKHSGLSMGKWVGIVVFSSAILIMTFIIYKVIYIYTRNASLIRRRVKKLRKLLNIKSVNHNDAMTSSEETYKNRNHNQYKIAYI</sequence>
<dbReference type="OrthoDB" id="10602792at2759"/>